<comment type="caution">
    <text evidence="2">The sequence shown here is derived from an EMBL/GenBank/DDBJ whole genome shotgun (WGS) entry which is preliminary data.</text>
</comment>
<dbReference type="AlphaFoldDB" id="A0A3M7DLF9"/>
<accession>A0A3M7DLF9</accession>
<feature type="region of interest" description="Disordered" evidence="1">
    <location>
        <begin position="294"/>
        <end position="322"/>
    </location>
</feature>
<protein>
    <submittedName>
        <fullName evidence="2">Uncharacterized protein</fullName>
    </submittedName>
</protein>
<feature type="compositionally biased region" description="Low complexity" evidence="1">
    <location>
        <begin position="62"/>
        <end position="76"/>
    </location>
</feature>
<feature type="region of interest" description="Disordered" evidence="1">
    <location>
        <begin position="46"/>
        <end position="174"/>
    </location>
</feature>
<evidence type="ECO:0000313" key="2">
    <source>
        <dbReference type="EMBL" id="RMY65020.1"/>
    </source>
</evidence>
<dbReference type="EMBL" id="QWIP01000372">
    <property type="protein sequence ID" value="RMY65020.1"/>
    <property type="molecule type" value="Genomic_DNA"/>
</dbReference>
<dbReference type="Proteomes" id="UP000269276">
    <property type="component" value="Unassembled WGS sequence"/>
</dbReference>
<proteinExistence type="predicted"/>
<dbReference type="OrthoDB" id="5383839at2759"/>
<feature type="compositionally biased region" description="Low complexity" evidence="1">
    <location>
        <begin position="86"/>
        <end position="109"/>
    </location>
</feature>
<reference evidence="2 3" key="1">
    <citation type="journal article" date="2018" name="BMC Genomics">
        <title>Genomic evidence for intraspecific hybridization in a clonal and extremely halotolerant yeast.</title>
        <authorList>
            <person name="Gostincar C."/>
            <person name="Stajich J.E."/>
            <person name="Zupancic J."/>
            <person name="Zalar P."/>
            <person name="Gunde-Cimerman N."/>
        </authorList>
    </citation>
    <scope>NUCLEOTIDE SEQUENCE [LARGE SCALE GENOMIC DNA]</scope>
    <source>
        <strain evidence="2 3">EXF-2682</strain>
    </source>
</reference>
<evidence type="ECO:0000256" key="1">
    <source>
        <dbReference type="SAM" id="MobiDB-lite"/>
    </source>
</evidence>
<dbReference type="VEuPathDB" id="FungiDB:BTJ68_15455"/>
<feature type="compositionally biased region" description="Basic residues" evidence="1">
    <location>
        <begin position="49"/>
        <end position="60"/>
    </location>
</feature>
<evidence type="ECO:0000313" key="3">
    <source>
        <dbReference type="Proteomes" id="UP000269276"/>
    </source>
</evidence>
<feature type="compositionally biased region" description="Pro residues" evidence="1">
    <location>
        <begin position="153"/>
        <end position="164"/>
    </location>
</feature>
<organism evidence="2 3">
    <name type="scientific">Hortaea werneckii</name>
    <name type="common">Black yeast</name>
    <name type="synonym">Cladosporium werneckii</name>
    <dbReference type="NCBI Taxonomy" id="91943"/>
    <lineage>
        <taxon>Eukaryota</taxon>
        <taxon>Fungi</taxon>
        <taxon>Dikarya</taxon>
        <taxon>Ascomycota</taxon>
        <taxon>Pezizomycotina</taxon>
        <taxon>Dothideomycetes</taxon>
        <taxon>Dothideomycetidae</taxon>
        <taxon>Mycosphaerellales</taxon>
        <taxon>Teratosphaeriaceae</taxon>
        <taxon>Hortaea</taxon>
    </lineage>
</organism>
<gene>
    <name evidence="2" type="ORF">D0863_09392</name>
</gene>
<sequence length="344" mass="37089">MHPKQGRRRKYGTDINRYLGLELALDRIELPSLARMFSTAGSVGDMATRHHSGSVRRWKNRSTASTTGSGIGSPSTPLHSGGRSNTMKTSSTLNCTTTTTTFLPELTSTPPMPTFQKPSLLPSPRQELPNRETKENTLPPHRSFSLTPSPTHNTPPPPQLPPIADPGDLLTTPGPKPHPFLVDGVEETPPLPTGWTQHHDRAICVLDAKGYSLPTIVNHLRKTFPRDLRGSVLTPAMVDKRLRVLDQDVEIDYWRVGLGLVRGGGGGGGGERVGDDEVSDVVAEKRSQAIGSWTEGYAHSSASNPSSSSAVAKGRGRARIQEPRLKTTISGNLLKSSSIANLLS</sequence>
<feature type="compositionally biased region" description="Low complexity" evidence="1">
    <location>
        <begin position="298"/>
        <end position="312"/>
    </location>
</feature>
<name>A0A3M7DLF9_HORWE</name>